<dbReference type="EMBL" id="JAUHJQ010000001">
    <property type="protein sequence ID" value="MDN4172347.1"/>
    <property type="molecule type" value="Genomic_DNA"/>
</dbReference>
<evidence type="ECO:0000313" key="4">
    <source>
        <dbReference type="EMBL" id="MDN4172347.1"/>
    </source>
</evidence>
<name>A0ABT8FDU5_9ACTN</name>
<organism evidence="4 5">
    <name type="scientific">Nocardioides oceani</name>
    <dbReference type="NCBI Taxonomy" id="3058369"/>
    <lineage>
        <taxon>Bacteria</taxon>
        <taxon>Bacillati</taxon>
        <taxon>Actinomycetota</taxon>
        <taxon>Actinomycetes</taxon>
        <taxon>Propionibacteriales</taxon>
        <taxon>Nocardioidaceae</taxon>
        <taxon>Nocardioides</taxon>
    </lineage>
</organism>
<evidence type="ECO:0000256" key="1">
    <source>
        <dbReference type="ARBA" id="ARBA00001974"/>
    </source>
</evidence>
<gene>
    <name evidence="4" type="ORF">QWY28_05290</name>
</gene>
<dbReference type="InterPro" id="IPR001613">
    <property type="entry name" value="Flavin_amine_oxidase"/>
</dbReference>
<sequence length="434" mass="45516">MSISAGVAPKVAVLGAGFAGLAAATRLADAGVEVTVLEARKRIGGRVWSEQVEVQDRVCTIERGAEFVLNGYQAFRALGERFGLALVDTGMSYYVRSLAETPSITTEALAHAGQRAAEFARDLGRAASVDEVLSSLGFPEEVDQALRARIEISSAAPAVEVSARALDQIASFAPLPSHRLAGGNQRLATELGRRLGAAIRLGEVVTAVEEREDGFRVRTATGEAHFDGVVVALPLGVLLHGAVDVPLNPDRRAAMSRLTQGHAAKLHVPLASPVATSAVMSVPGRFWTWTAVDDAGTVAPVMTGFAGSTPALAGLEIARGPRQWVDAARSIRPDLTFADSRSMRTSMGERTDVDGDAVLTTWSDDPFALGAYAAHSADLTAADQRALEGGAGALTFAGEYIDPDFTGLMEGALRSGHRAADALLARTRPLACLR</sequence>
<dbReference type="Pfam" id="PF01593">
    <property type="entry name" value="Amino_oxidase"/>
    <property type="match status" value="1"/>
</dbReference>
<comment type="caution">
    <text evidence="4">The sequence shown here is derived from an EMBL/GenBank/DDBJ whole genome shotgun (WGS) entry which is preliminary data.</text>
</comment>
<accession>A0ABT8FDU5</accession>
<evidence type="ECO:0000259" key="3">
    <source>
        <dbReference type="Pfam" id="PF01593"/>
    </source>
</evidence>
<dbReference type="Gene3D" id="3.50.50.60">
    <property type="entry name" value="FAD/NAD(P)-binding domain"/>
    <property type="match status" value="1"/>
</dbReference>
<proteinExistence type="predicted"/>
<dbReference type="Proteomes" id="UP001168620">
    <property type="component" value="Unassembled WGS sequence"/>
</dbReference>
<keyword evidence="2 4" id="KW-0560">Oxidoreductase</keyword>
<dbReference type="GO" id="GO:0016491">
    <property type="term" value="F:oxidoreductase activity"/>
    <property type="evidence" value="ECO:0007669"/>
    <property type="project" value="UniProtKB-KW"/>
</dbReference>
<protein>
    <submittedName>
        <fullName evidence="4">NAD(P)/FAD-dependent oxidoreductase</fullName>
        <ecNumber evidence="4">1.-.-.-</ecNumber>
    </submittedName>
</protein>
<dbReference type="SUPFAM" id="SSF51905">
    <property type="entry name" value="FAD/NAD(P)-binding domain"/>
    <property type="match status" value="1"/>
</dbReference>
<dbReference type="InterPro" id="IPR050281">
    <property type="entry name" value="Flavin_monoamine_oxidase"/>
</dbReference>
<dbReference type="PANTHER" id="PTHR10742">
    <property type="entry name" value="FLAVIN MONOAMINE OXIDASE"/>
    <property type="match status" value="1"/>
</dbReference>
<feature type="domain" description="Amine oxidase" evidence="3">
    <location>
        <begin position="18"/>
        <end position="424"/>
    </location>
</feature>
<dbReference type="PANTHER" id="PTHR10742:SF410">
    <property type="entry name" value="LYSINE-SPECIFIC HISTONE DEMETHYLASE 2"/>
    <property type="match status" value="1"/>
</dbReference>
<dbReference type="RefSeq" id="WP_300951240.1">
    <property type="nucleotide sequence ID" value="NZ_JAUHJQ010000001.1"/>
</dbReference>
<dbReference type="EC" id="1.-.-.-" evidence="4"/>
<dbReference type="InterPro" id="IPR002937">
    <property type="entry name" value="Amino_oxidase"/>
</dbReference>
<keyword evidence="5" id="KW-1185">Reference proteome</keyword>
<evidence type="ECO:0000313" key="5">
    <source>
        <dbReference type="Proteomes" id="UP001168620"/>
    </source>
</evidence>
<dbReference type="InterPro" id="IPR036188">
    <property type="entry name" value="FAD/NAD-bd_sf"/>
</dbReference>
<evidence type="ECO:0000256" key="2">
    <source>
        <dbReference type="ARBA" id="ARBA00023002"/>
    </source>
</evidence>
<reference evidence="4" key="1">
    <citation type="submission" date="2023-06" db="EMBL/GenBank/DDBJ databases">
        <title>Draft genome sequence of Nocardioides sp. SOB77.</title>
        <authorList>
            <person name="Zhang G."/>
        </authorList>
    </citation>
    <scope>NUCLEOTIDE SEQUENCE</scope>
    <source>
        <strain evidence="4">SOB77</strain>
    </source>
</reference>
<dbReference type="PRINTS" id="PR00757">
    <property type="entry name" value="AMINEOXDASEF"/>
</dbReference>
<comment type="cofactor">
    <cofactor evidence="1">
        <name>FAD</name>
        <dbReference type="ChEBI" id="CHEBI:57692"/>
    </cofactor>
</comment>